<organism evidence="1">
    <name type="scientific">Thermobifida fusca (strain YX)</name>
    <dbReference type="NCBI Taxonomy" id="269800"/>
    <lineage>
        <taxon>Bacteria</taxon>
        <taxon>Bacillati</taxon>
        <taxon>Actinomycetota</taxon>
        <taxon>Actinomycetes</taxon>
        <taxon>Streptosporangiales</taxon>
        <taxon>Nocardiopsidaceae</taxon>
        <taxon>Thermobifida</taxon>
    </lineage>
</organism>
<dbReference type="STRING" id="269800.Tfu_1272"/>
<dbReference type="EMBL" id="CP000088">
    <property type="protein sequence ID" value="AAZ55310.1"/>
    <property type="molecule type" value="Genomic_DNA"/>
</dbReference>
<dbReference type="KEGG" id="tfu:Tfu_1272"/>
<name>Q47QF9_THEFY</name>
<reference evidence="1" key="1">
    <citation type="submission" date="2005-07" db="EMBL/GenBank/DDBJ databases">
        <title>Complete sequence of Thermobifida fusca YX.</title>
        <authorList>
            <consortium name="US DOE Joint Genome Institute"/>
            <person name="Copeland A."/>
            <person name="Lucas S."/>
            <person name="Lapidus A."/>
            <person name="Barry K."/>
            <person name="Detter J.C."/>
            <person name="Glavina T."/>
            <person name="Hammon N."/>
            <person name="Israni S."/>
            <person name="Pitluck S."/>
            <person name="Di Bartolo G."/>
            <person name="Chain P."/>
            <person name="Schmutz J."/>
            <person name="Larimer F."/>
            <person name="Land M."/>
            <person name="Lykidis A."/>
            <person name="Richardson P."/>
        </authorList>
    </citation>
    <scope>NUCLEOTIDE SEQUENCE</scope>
    <source>
        <strain evidence="1">YX</strain>
    </source>
</reference>
<gene>
    <name evidence="1" type="ordered locus">Tfu_1272</name>
</gene>
<dbReference type="HOGENOM" id="CLU_1170212_0_0_11"/>
<proteinExistence type="predicted"/>
<dbReference type="AlphaFoldDB" id="Q47QF9"/>
<sequence>MRSCQVRWDSWRPPHLFSQGPAALSRGETRATRLRRLPPIGTLCNHKVTKRRDIGGVMRRSITLALTGLLTGVLVSTSTPNAAAEVDHQPVILPNCAVTLVPNGGDADSAECLQPARDTMASNRGSGHHHCGHHHHGRCDDDYVPYVVVAEHGPWGSRAEREGWHLYFVEPGLYYIPQKFNDQASSWASYGFCGYFHVHAPGTEPAAFFPKNRAGNFPYGRVGNDELSGVSVYDHCA</sequence>
<accession>Q47QF9</accession>
<protein>
    <submittedName>
        <fullName evidence="1">Uncharacterized protein</fullName>
    </submittedName>
</protein>
<evidence type="ECO:0000313" key="1">
    <source>
        <dbReference type="EMBL" id="AAZ55310.1"/>
    </source>
</evidence>